<feature type="compositionally biased region" description="Polar residues" evidence="2">
    <location>
        <begin position="656"/>
        <end position="666"/>
    </location>
</feature>
<feature type="compositionally biased region" description="Acidic residues" evidence="2">
    <location>
        <begin position="910"/>
        <end position="919"/>
    </location>
</feature>
<accession>A0A1Y9IRT0</accession>
<evidence type="ECO:0000256" key="2">
    <source>
        <dbReference type="SAM" id="MobiDB-lite"/>
    </source>
</evidence>
<dbReference type="VEuPathDB" id="VectorBase:AMEM21_007316"/>
<evidence type="ECO:0000313" key="4">
    <source>
        <dbReference type="Proteomes" id="UP000075903"/>
    </source>
</evidence>
<feature type="region of interest" description="Disordered" evidence="2">
    <location>
        <begin position="563"/>
        <end position="582"/>
    </location>
</feature>
<feature type="compositionally biased region" description="Basic and acidic residues" evidence="2">
    <location>
        <begin position="867"/>
        <end position="877"/>
    </location>
</feature>
<evidence type="ECO:0000313" key="3">
    <source>
        <dbReference type="EnsemblMetazoa" id="AMEM019182-PA"/>
    </source>
</evidence>
<dbReference type="VEuPathDB" id="VectorBase:AMEM019182"/>
<keyword evidence="1" id="KW-0175">Coiled coil</keyword>
<protein>
    <submittedName>
        <fullName evidence="3">Uncharacterized protein</fullName>
    </submittedName>
</protein>
<keyword evidence="4" id="KW-1185">Reference proteome</keyword>
<feature type="region of interest" description="Disordered" evidence="2">
    <location>
        <begin position="763"/>
        <end position="919"/>
    </location>
</feature>
<dbReference type="AlphaFoldDB" id="A0A1Y9IRT0"/>
<feature type="compositionally biased region" description="Low complexity" evidence="2">
    <location>
        <begin position="763"/>
        <end position="797"/>
    </location>
</feature>
<feature type="coiled-coil region" evidence="1">
    <location>
        <begin position="29"/>
        <end position="86"/>
    </location>
</feature>
<dbReference type="STRING" id="30066.A0A1Y9IRT0"/>
<dbReference type="Proteomes" id="UP000075903">
    <property type="component" value="Unassembled WGS sequence"/>
</dbReference>
<dbReference type="EnsemblMetazoa" id="AMEM019182-RA">
    <property type="protein sequence ID" value="AMEM019182-PA"/>
    <property type="gene ID" value="AMEM019182"/>
</dbReference>
<reference evidence="3" key="1">
    <citation type="submission" date="2020-05" db="UniProtKB">
        <authorList>
            <consortium name="EnsemblMetazoa"/>
        </authorList>
    </citation>
    <scope>IDENTIFICATION</scope>
    <source>
        <strain evidence="3">MAF</strain>
    </source>
</reference>
<feature type="region of interest" description="Disordered" evidence="2">
    <location>
        <begin position="649"/>
        <end position="668"/>
    </location>
</feature>
<name>A0A1Y9IRT0_ANOME</name>
<proteinExistence type="predicted"/>
<evidence type="ECO:0000256" key="1">
    <source>
        <dbReference type="SAM" id="Coils"/>
    </source>
</evidence>
<sequence>MYSSTVSDGSGALFHCSELTPRAPYRREFDEMEARIRKCERQRAELERQFEELMRERTECEKATVRAMKQRQRRQQEAERQRAERNESILRMLNKIDQQAASLAAKTDRLKMLKVDWVRDCQAITVSQPSVFPFLFKQTQYEMYLMRTWSTSSGLALPAAYGVPMITAPPAMLTPLPQSPAKSSTKSEFVQYLSDLTHLQTANVNSIPPPMALSNYLASQQKPYGMASTYAASLERPYSRAYTSSAPIENDCLMVNSGAGTSQSTTVGGIQPKKFTMSNEDFIRYIDSEVLKEPIPTVSIVAPSPFESDQVKQSGGAYLEDATMSEDEPVREVANKLEEFSILVDPDIRKDITEEHHKEDIKVVTEMIERVITAFYCSVISDHQNMKTPETIQLEKRSMELPTLVESVKDDNETNVDIDFNAGNKTLDDKPDDRTHNDIQEILQDSTAPPDNDAVVNETANEDYHQTINQEEYNDTNFEAEVVPANTNVDYDETTPATDQHLYTTEQTEPVPYDNLQYGASNEPILNPEETPEMDAQQLPQPVQQYESRNQHWNTARQALRSKALPVSTSKPPSPETGVSDHVAPDLQQGMATTESHAETWRMDQADVQAPYENAQPNTVTQIDESNATYSEYGGEPSDAYYQTEPAATAAVQDGGEQNPSSTDQAYINGAMGQPVEYQHDDGQQSAAYQYGNSQDPVAYQEGQYVEGGTAGESQYQYQEGVDQTGNVYATQEQYQDPNQQYQYDQNAQYYSDQQAYDAQYYNQDPQQQEQQQQQQQQQYYINESNQQQMDQNQAEQLKPMEQFVSPEQNDQPYYPSDGQYEPNAKNAEPTQPNPPEGGDVTVPSSLEPPLANAQTVETSAVIDATLPKDKQEKKASDAIVQQATLEQKPSRKEGVDPGSDAPTLSTVNDESDFDFSSQ</sequence>
<organism evidence="3 4">
    <name type="scientific">Anopheles merus</name>
    <name type="common">Mosquito</name>
    <dbReference type="NCBI Taxonomy" id="30066"/>
    <lineage>
        <taxon>Eukaryota</taxon>
        <taxon>Metazoa</taxon>
        <taxon>Ecdysozoa</taxon>
        <taxon>Arthropoda</taxon>
        <taxon>Hexapoda</taxon>
        <taxon>Insecta</taxon>
        <taxon>Pterygota</taxon>
        <taxon>Neoptera</taxon>
        <taxon>Endopterygota</taxon>
        <taxon>Diptera</taxon>
        <taxon>Nematocera</taxon>
        <taxon>Culicoidea</taxon>
        <taxon>Culicidae</taxon>
        <taxon>Anophelinae</taxon>
        <taxon>Anopheles</taxon>
    </lineage>
</organism>